<reference evidence="2 3" key="1">
    <citation type="journal article" date="2018" name="Nat. Ecol. Evol.">
        <title>Pezizomycetes genomes reveal the molecular basis of ectomycorrhizal truffle lifestyle.</title>
        <authorList>
            <person name="Murat C."/>
            <person name="Payen T."/>
            <person name="Noel B."/>
            <person name="Kuo A."/>
            <person name="Morin E."/>
            <person name="Chen J."/>
            <person name="Kohler A."/>
            <person name="Krizsan K."/>
            <person name="Balestrini R."/>
            <person name="Da Silva C."/>
            <person name="Montanini B."/>
            <person name="Hainaut M."/>
            <person name="Levati E."/>
            <person name="Barry K.W."/>
            <person name="Belfiori B."/>
            <person name="Cichocki N."/>
            <person name="Clum A."/>
            <person name="Dockter R.B."/>
            <person name="Fauchery L."/>
            <person name="Guy J."/>
            <person name="Iotti M."/>
            <person name="Le Tacon F."/>
            <person name="Lindquist E.A."/>
            <person name="Lipzen A."/>
            <person name="Malagnac F."/>
            <person name="Mello A."/>
            <person name="Molinier V."/>
            <person name="Miyauchi S."/>
            <person name="Poulain J."/>
            <person name="Riccioni C."/>
            <person name="Rubini A."/>
            <person name="Sitrit Y."/>
            <person name="Splivallo R."/>
            <person name="Traeger S."/>
            <person name="Wang M."/>
            <person name="Zifcakova L."/>
            <person name="Wipf D."/>
            <person name="Zambonelli A."/>
            <person name="Paolocci F."/>
            <person name="Nowrousian M."/>
            <person name="Ottonello S."/>
            <person name="Baldrian P."/>
            <person name="Spatafora J.W."/>
            <person name="Henrissat B."/>
            <person name="Nagy L.G."/>
            <person name="Aury J.M."/>
            <person name="Wincker P."/>
            <person name="Grigoriev I.V."/>
            <person name="Bonfante P."/>
            <person name="Martin F.M."/>
        </authorList>
    </citation>
    <scope>NUCLEOTIDE SEQUENCE [LARGE SCALE GENOMIC DNA]</scope>
    <source>
        <strain evidence="2 3">ATCC MYA-4762</strain>
    </source>
</reference>
<feature type="compositionally biased region" description="Low complexity" evidence="1">
    <location>
        <begin position="335"/>
        <end position="356"/>
    </location>
</feature>
<name>A0A3N4LHT5_9PEZI</name>
<feature type="region of interest" description="Disordered" evidence="1">
    <location>
        <begin position="27"/>
        <end position="55"/>
    </location>
</feature>
<evidence type="ECO:0000256" key="1">
    <source>
        <dbReference type="SAM" id="MobiDB-lite"/>
    </source>
</evidence>
<feature type="compositionally biased region" description="Low complexity" evidence="1">
    <location>
        <begin position="316"/>
        <end position="328"/>
    </location>
</feature>
<dbReference type="InParanoid" id="A0A3N4LHT5"/>
<keyword evidence="3" id="KW-1185">Reference proteome</keyword>
<accession>A0A3N4LHT5</accession>
<feature type="region of interest" description="Disordered" evidence="1">
    <location>
        <begin position="312"/>
        <end position="357"/>
    </location>
</feature>
<evidence type="ECO:0000313" key="2">
    <source>
        <dbReference type="EMBL" id="RPB22447.1"/>
    </source>
</evidence>
<dbReference type="OrthoDB" id="10365138at2759"/>
<dbReference type="EMBL" id="ML121552">
    <property type="protein sequence ID" value="RPB22447.1"/>
    <property type="molecule type" value="Genomic_DNA"/>
</dbReference>
<dbReference type="AlphaFoldDB" id="A0A3N4LHT5"/>
<sequence>MHQPGYTFKMFKVVNFFRGTDQLPSLPTLNITPSGEDGTSAPPPTPVEGAISRGEEGEAQEVVEEIMAVWDTASTYSVEDGDFIRLGQRNAPKNDPFEAQYFCSSDLDNLIDRYHDIHELPRPCDVRFVHMLNYLGWHMPLNELVADSLKWALIMKIRASLENELMTKWGFHEIHHVSNSDNPGEYVVHAIYRGLMPENLPSYFFKNKYVCMYFGGWNAENLGICECDDLFTCTYNSEQDLGSAAEYETDAEHIKFETGGEVGSKSGNEFESGTIAEPRAQPDVESEVKPVIFSDLARGEGKNSRVTRQALNPVIQEPQQQEQQQTENQQEEEQYPGQPQRPQEQQEALQQPQQPRQLHKLSELFQIKQLEYISQLEVYQQRVRQQILKQKIMQHPALSPAETQAESLPQLPHQLPPQLAQTSIDTAPYLLPFPPPQSTTQWSAFASDTLYALEAREEAHRYRQQVQQLLANYTAKLGEELAASTIAPSTLTGYWPPTAIPGPTLPLPTPQVQQHQAISNKRYECPLNQASCGTMCDPSVTLGLLRDRPNIGNMDEYMEKRYGTRYADRRI</sequence>
<organism evidence="2 3">
    <name type="scientific">Terfezia boudieri ATCC MYA-4762</name>
    <dbReference type="NCBI Taxonomy" id="1051890"/>
    <lineage>
        <taxon>Eukaryota</taxon>
        <taxon>Fungi</taxon>
        <taxon>Dikarya</taxon>
        <taxon>Ascomycota</taxon>
        <taxon>Pezizomycotina</taxon>
        <taxon>Pezizomycetes</taxon>
        <taxon>Pezizales</taxon>
        <taxon>Pezizaceae</taxon>
        <taxon>Terfezia</taxon>
    </lineage>
</organism>
<dbReference type="Proteomes" id="UP000267821">
    <property type="component" value="Unassembled WGS sequence"/>
</dbReference>
<feature type="region of interest" description="Disordered" evidence="1">
    <location>
        <begin position="257"/>
        <end position="288"/>
    </location>
</feature>
<protein>
    <submittedName>
        <fullName evidence="2">Uncharacterized protein</fullName>
    </submittedName>
</protein>
<gene>
    <name evidence="2" type="ORF">L211DRAFT_338924</name>
</gene>
<evidence type="ECO:0000313" key="3">
    <source>
        <dbReference type="Proteomes" id="UP000267821"/>
    </source>
</evidence>
<proteinExistence type="predicted"/>